<evidence type="ECO:0000313" key="2">
    <source>
        <dbReference type="EMBL" id="RLM79652.1"/>
    </source>
</evidence>
<evidence type="ECO:0000313" key="3">
    <source>
        <dbReference type="Proteomes" id="UP000275267"/>
    </source>
</evidence>
<evidence type="ECO:0000256" key="1">
    <source>
        <dbReference type="SAM" id="MobiDB-lite"/>
    </source>
</evidence>
<keyword evidence="3" id="KW-1185">Reference proteome</keyword>
<reference evidence="3" key="1">
    <citation type="journal article" date="2019" name="Nat. Commun.">
        <title>The genome of broomcorn millet.</title>
        <authorList>
            <person name="Zou C."/>
            <person name="Miki D."/>
            <person name="Li D."/>
            <person name="Tang Q."/>
            <person name="Xiao L."/>
            <person name="Rajput S."/>
            <person name="Deng P."/>
            <person name="Jia W."/>
            <person name="Huang R."/>
            <person name="Zhang M."/>
            <person name="Sun Y."/>
            <person name="Hu J."/>
            <person name="Fu X."/>
            <person name="Schnable P.S."/>
            <person name="Li F."/>
            <person name="Zhang H."/>
            <person name="Feng B."/>
            <person name="Zhu X."/>
            <person name="Liu R."/>
            <person name="Schnable J.C."/>
            <person name="Zhu J.-K."/>
            <person name="Zhang H."/>
        </authorList>
    </citation>
    <scope>NUCLEOTIDE SEQUENCE [LARGE SCALE GENOMIC DNA]</scope>
</reference>
<name>A0A3L6QIR9_PANMI</name>
<feature type="compositionally biased region" description="Low complexity" evidence="1">
    <location>
        <begin position="115"/>
        <end position="129"/>
    </location>
</feature>
<feature type="region of interest" description="Disordered" evidence="1">
    <location>
        <begin position="21"/>
        <end position="45"/>
    </location>
</feature>
<organism evidence="2 3">
    <name type="scientific">Panicum miliaceum</name>
    <name type="common">Proso millet</name>
    <name type="synonym">Broomcorn millet</name>
    <dbReference type="NCBI Taxonomy" id="4540"/>
    <lineage>
        <taxon>Eukaryota</taxon>
        <taxon>Viridiplantae</taxon>
        <taxon>Streptophyta</taxon>
        <taxon>Embryophyta</taxon>
        <taxon>Tracheophyta</taxon>
        <taxon>Spermatophyta</taxon>
        <taxon>Magnoliopsida</taxon>
        <taxon>Liliopsida</taxon>
        <taxon>Poales</taxon>
        <taxon>Poaceae</taxon>
        <taxon>PACMAD clade</taxon>
        <taxon>Panicoideae</taxon>
        <taxon>Panicodae</taxon>
        <taxon>Paniceae</taxon>
        <taxon>Panicinae</taxon>
        <taxon>Panicum</taxon>
        <taxon>Panicum sect. Panicum</taxon>
    </lineage>
</organism>
<proteinExistence type="predicted"/>
<dbReference type="AlphaFoldDB" id="A0A3L6QIR9"/>
<protein>
    <submittedName>
        <fullName evidence="2">Uncharacterized protein</fullName>
    </submittedName>
</protein>
<sequence length="143" mass="13656">MPEAQQAGSCQACVRSWNGGEAAARPTAGGGGRAGQEAARPEGKACRHGWKLAAPMPCAGTVGNGGEAAAALLPGSDPAGGHLPQPSPRPDLAAALADGATDAPAAVRRPCSSTARAGAGQGVAAARSATGAGEQQGGPQASR</sequence>
<dbReference type="EMBL" id="PQIB02000012">
    <property type="protein sequence ID" value="RLM79652.1"/>
    <property type="molecule type" value="Genomic_DNA"/>
</dbReference>
<dbReference type="Proteomes" id="UP000275267">
    <property type="component" value="Unassembled WGS sequence"/>
</dbReference>
<comment type="caution">
    <text evidence="2">The sequence shown here is derived from an EMBL/GenBank/DDBJ whole genome shotgun (WGS) entry which is preliminary data.</text>
</comment>
<feature type="compositionally biased region" description="Low complexity" evidence="1">
    <location>
        <begin position="90"/>
        <end position="106"/>
    </location>
</feature>
<accession>A0A3L6QIR9</accession>
<feature type="region of interest" description="Disordered" evidence="1">
    <location>
        <begin position="63"/>
        <end position="143"/>
    </location>
</feature>
<gene>
    <name evidence="2" type="ORF">C2845_PM12G10130</name>
</gene>